<dbReference type="EC" id="1.20.4.4" evidence="9 10"/>
<dbReference type="Gene3D" id="3.40.50.2300">
    <property type="match status" value="1"/>
</dbReference>
<keyword evidence="2 10" id="KW-0059">Arsenical resistance</keyword>
<comment type="caution">
    <text evidence="12">The sequence shown here is derived from an EMBL/GenBank/DDBJ whole genome shotgun (WGS) entry which is preliminary data.</text>
</comment>
<keyword evidence="4 10" id="KW-1015">Disulfide bond</keyword>
<dbReference type="CDD" id="cd16345">
    <property type="entry name" value="LMWP_ArsC"/>
    <property type="match status" value="1"/>
</dbReference>
<dbReference type="GO" id="GO:0046685">
    <property type="term" value="P:response to arsenic-containing substance"/>
    <property type="evidence" value="ECO:0007669"/>
    <property type="project" value="UniProtKB-UniRule"/>
</dbReference>
<feature type="disulfide bond" description="Redox-active; alternate" evidence="10">
    <location>
        <begin position="82"/>
        <end position="89"/>
    </location>
</feature>
<feature type="domain" description="Phosphotyrosine protein phosphatase I" evidence="11">
    <location>
        <begin position="4"/>
        <end position="137"/>
    </location>
</feature>
<dbReference type="EMBL" id="LTAO01000039">
    <property type="protein sequence ID" value="KYG26103.1"/>
    <property type="molecule type" value="Genomic_DNA"/>
</dbReference>
<dbReference type="GO" id="GO:0030612">
    <property type="term" value="F:arsenate reductase (thioredoxin) activity"/>
    <property type="evidence" value="ECO:0007669"/>
    <property type="project" value="UniProtKB-UniRule"/>
</dbReference>
<dbReference type="PANTHER" id="PTHR43428:SF1">
    <property type="entry name" value="ARSENATE REDUCTASE"/>
    <property type="match status" value="1"/>
</dbReference>
<dbReference type="Pfam" id="PF01451">
    <property type="entry name" value="LMWPc"/>
    <property type="match status" value="1"/>
</dbReference>
<feature type="disulfide bond" description="Redox-active; alternate" evidence="10">
    <location>
        <begin position="10"/>
        <end position="82"/>
    </location>
</feature>
<keyword evidence="5 10" id="KW-0676">Redox-active center</keyword>
<dbReference type="Proteomes" id="UP000075806">
    <property type="component" value="Unassembled WGS sequence"/>
</dbReference>
<dbReference type="SUPFAM" id="SSF52788">
    <property type="entry name" value="Phosphotyrosine protein phosphatases I"/>
    <property type="match status" value="1"/>
</dbReference>
<comment type="similarity">
    <text evidence="8 10">Belongs to the low molecular weight phosphotyrosine protein phosphatase family. Thioredoxin-coupled ArsC subfamily.</text>
</comment>
<evidence type="ECO:0000259" key="11">
    <source>
        <dbReference type="SMART" id="SM00226"/>
    </source>
</evidence>
<evidence type="ECO:0000256" key="2">
    <source>
        <dbReference type="ARBA" id="ARBA00022849"/>
    </source>
</evidence>
<dbReference type="AlphaFoldDB" id="A0A161P3J0"/>
<sequence length="139" mass="15545">MSKKTLYFLCTGNSCRSQMAEGWAKHHLADEWNVYSAGIEAHGLNPHAVKAMKEVGIDISNQTSDIIDSNILNNADFVVTLCGDAADKCPMTSANVKRDHWGFDDPAKAEGTEEEKWLIFQRVRNEIGERIKQFTETGK</sequence>
<dbReference type="FunFam" id="3.40.50.2300:FF:000237">
    <property type="entry name" value="Arsenate reductase"/>
    <property type="match status" value="1"/>
</dbReference>
<dbReference type="STRING" id="519424.AZF04_13545"/>
<feature type="active site" description="Nucleophile" evidence="10">
    <location>
        <position position="82"/>
    </location>
</feature>
<dbReference type="NCBIfam" id="TIGR02691">
    <property type="entry name" value="arsC_pI258_fam"/>
    <property type="match status" value="1"/>
</dbReference>
<dbReference type="PANTHER" id="PTHR43428">
    <property type="entry name" value="ARSENATE REDUCTASE"/>
    <property type="match status" value="1"/>
</dbReference>
<dbReference type="HAMAP" id="MF_01624">
    <property type="entry name" value="Arsenate_reduct"/>
    <property type="match status" value="1"/>
</dbReference>
<name>A0A161P3J0_9BACI</name>
<keyword evidence="1 10" id="KW-0963">Cytoplasm</keyword>
<dbReference type="InterPro" id="IPR023485">
    <property type="entry name" value="Ptyr_pPase"/>
</dbReference>
<dbReference type="InterPro" id="IPR014064">
    <property type="entry name" value="Arsenate_reductase_ArsC"/>
</dbReference>
<dbReference type="NCBIfam" id="NF010053">
    <property type="entry name" value="PRK13530.1"/>
    <property type="match status" value="1"/>
</dbReference>
<feature type="active site" description="Nucleophile" evidence="10">
    <location>
        <position position="89"/>
    </location>
</feature>
<organism evidence="12 13">
    <name type="scientific">Alkalihalobacillus trypoxylicola</name>
    <dbReference type="NCBI Taxonomy" id="519424"/>
    <lineage>
        <taxon>Bacteria</taxon>
        <taxon>Bacillati</taxon>
        <taxon>Bacillota</taxon>
        <taxon>Bacilli</taxon>
        <taxon>Bacillales</taxon>
        <taxon>Bacillaceae</taxon>
        <taxon>Alkalihalobacillus</taxon>
    </lineage>
</organism>
<evidence type="ECO:0000256" key="1">
    <source>
        <dbReference type="ARBA" id="ARBA00022490"/>
    </source>
</evidence>
<evidence type="ECO:0000256" key="5">
    <source>
        <dbReference type="ARBA" id="ARBA00023284"/>
    </source>
</evidence>
<evidence type="ECO:0000256" key="4">
    <source>
        <dbReference type="ARBA" id="ARBA00023157"/>
    </source>
</evidence>
<dbReference type="GO" id="GO:0005737">
    <property type="term" value="C:cytoplasm"/>
    <property type="evidence" value="ECO:0007669"/>
    <property type="project" value="UniProtKB-SubCell"/>
</dbReference>
<evidence type="ECO:0000313" key="13">
    <source>
        <dbReference type="Proteomes" id="UP000075806"/>
    </source>
</evidence>
<evidence type="ECO:0000313" key="12">
    <source>
        <dbReference type="EMBL" id="KYG26103.1"/>
    </source>
</evidence>
<protein>
    <recommendedName>
        <fullName evidence="6 10">Arsenate reductase</fullName>
        <ecNumber evidence="9 10">1.20.4.4</ecNumber>
    </recommendedName>
</protein>
<evidence type="ECO:0000256" key="9">
    <source>
        <dbReference type="ARBA" id="ARBA00066655"/>
    </source>
</evidence>
<evidence type="ECO:0000256" key="10">
    <source>
        <dbReference type="HAMAP-Rule" id="MF_01624"/>
    </source>
</evidence>
<evidence type="ECO:0000256" key="3">
    <source>
        <dbReference type="ARBA" id="ARBA00023002"/>
    </source>
</evidence>
<dbReference type="InterPro" id="IPR036196">
    <property type="entry name" value="Ptyr_pPase_sf"/>
</dbReference>
<comment type="subcellular location">
    <subcellularLocation>
        <location evidence="10">Cytoplasm</location>
    </subcellularLocation>
</comment>
<gene>
    <name evidence="10" type="primary">arsC</name>
    <name evidence="12" type="ORF">AZF04_13545</name>
</gene>
<keyword evidence="13" id="KW-1185">Reference proteome</keyword>
<proteinExistence type="inferred from homology"/>
<reference evidence="12" key="1">
    <citation type="submission" date="2016-02" db="EMBL/GenBank/DDBJ databases">
        <title>Genome sequence of Bacillus trypoxylicola KCTC 13244(T).</title>
        <authorList>
            <person name="Jeong H."/>
            <person name="Park S.-H."/>
            <person name="Choi S.-K."/>
        </authorList>
    </citation>
    <scope>NUCLEOTIDE SEQUENCE [LARGE SCALE GENOMIC DNA]</scope>
    <source>
        <strain evidence="12">KCTC 13244</strain>
    </source>
</reference>
<dbReference type="SMART" id="SM00226">
    <property type="entry name" value="LMWPc"/>
    <property type="match status" value="1"/>
</dbReference>
<keyword evidence="3 10" id="KW-0560">Oxidoreductase</keyword>
<dbReference type="RefSeq" id="WP_061950278.1">
    <property type="nucleotide sequence ID" value="NZ_LTAO01000039.1"/>
</dbReference>
<comment type="catalytic activity">
    <reaction evidence="7 10">
        <text>arsenate + [thioredoxin]-dithiol + H(+) = arsenite + [thioredoxin]-disulfide + H2O</text>
        <dbReference type="Rhea" id="RHEA:43848"/>
        <dbReference type="Rhea" id="RHEA-COMP:10698"/>
        <dbReference type="Rhea" id="RHEA-COMP:10700"/>
        <dbReference type="ChEBI" id="CHEBI:15377"/>
        <dbReference type="ChEBI" id="CHEBI:15378"/>
        <dbReference type="ChEBI" id="CHEBI:29242"/>
        <dbReference type="ChEBI" id="CHEBI:29950"/>
        <dbReference type="ChEBI" id="CHEBI:48597"/>
        <dbReference type="ChEBI" id="CHEBI:50058"/>
        <dbReference type="EC" id="1.20.4.4"/>
    </reaction>
</comment>
<dbReference type="GO" id="GO:0004725">
    <property type="term" value="F:protein tyrosine phosphatase activity"/>
    <property type="evidence" value="ECO:0007669"/>
    <property type="project" value="UniProtKB-UniRule"/>
</dbReference>
<comment type="function">
    <text evidence="10">Catalyzes the reduction of arsenate [As(V)] to arsenite [As(III)].</text>
</comment>
<feature type="active site" description="Nucleophile" evidence="10">
    <location>
        <position position="10"/>
    </location>
</feature>
<evidence type="ECO:0000256" key="7">
    <source>
        <dbReference type="ARBA" id="ARBA00052766"/>
    </source>
</evidence>
<evidence type="ECO:0000256" key="8">
    <source>
        <dbReference type="ARBA" id="ARBA00061528"/>
    </source>
</evidence>
<evidence type="ECO:0000256" key="6">
    <source>
        <dbReference type="ARBA" id="ARBA00039879"/>
    </source>
</evidence>
<dbReference type="OrthoDB" id="9784339at2"/>
<accession>A0A161P3J0</accession>